<organism evidence="2 3">
    <name type="scientific">Alkalimarinus alittae</name>
    <dbReference type="NCBI Taxonomy" id="2961619"/>
    <lineage>
        <taxon>Bacteria</taxon>
        <taxon>Pseudomonadati</taxon>
        <taxon>Pseudomonadota</taxon>
        <taxon>Gammaproteobacteria</taxon>
        <taxon>Alteromonadales</taxon>
        <taxon>Alteromonadaceae</taxon>
        <taxon>Alkalimarinus</taxon>
    </lineage>
</organism>
<evidence type="ECO:0000256" key="1">
    <source>
        <dbReference type="SAM" id="Phobius"/>
    </source>
</evidence>
<feature type="transmembrane region" description="Helical" evidence="1">
    <location>
        <begin position="28"/>
        <end position="46"/>
    </location>
</feature>
<keyword evidence="1" id="KW-0472">Membrane</keyword>
<accession>A0ABY6N6G4</accession>
<keyword evidence="1" id="KW-1133">Transmembrane helix</keyword>
<gene>
    <name evidence="2" type="ORF">NKI27_07510</name>
</gene>
<dbReference type="InterPro" id="IPR025489">
    <property type="entry name" value="DUF4381"/>
</dbReference>
<reference evidence="2" key="1">
    <citation type="submission" date="2022-06" db="EMBL/GenBank/DDBJ databases">
        <title>Alkalimarinus sp. nov., isolated from gut of a Alitta virens.</title>
        <authorList>
            <person name="Yang A.I."/>
            <person name="Shin N.-R."/>
        </authorList>
    </citation>
    <scope>NUCLEOTIDE SEQUENCE</scope>
    <source>
        <strain evidence="2">A2M4</strain>
    </source>
</reference>
<dbReference type="RefSeq" id="WP_265049053.1">
    <property type="nucleotide sequence ID" value="NZ_CP100390.1"/>
</dbReference>
<proteinExistence type="predicted"/>
<evidence type="ECO:0000313" key="2">
    <source>
        <dbReference type="EMBL" id="UZE97579.1"/>
    </source>
</evidence>
<keyword evidence="1" id="KW-0812">Transmembrane</keyword>
<protein>
    <submittedName>
        <fullName evidence="2">DUF4381 domain-containing protein</fullName>
    </submittedName>
</protein>
<name>A0ABY6N6G4_9ALTE</name>
<dbReference type="Pfam" id="PF14316">
    <property type="entry name" value="DUF4381"/>
    <property type="match status" value="1"/>
</dbReference>
<dbReference type="Proteomes" id="UP001163739">
    <property type="component" value="Chromosome"/>
</dbReference>
<sequence>MTPEALLSQLKEIHEPAAIGLWPPAPGWWILIISTLFIITLMAYLIRSYVKKNAWKKDAKQAIAAIGQQINERSPQQTLHLINQLIKRIAIHQLNDPSIKALTGSAWHQFLVSFIEGSHRLSQEQLTLLSEGQYKQNMGADDEIQTEITVLLTALHNWIKEA</sequence>
<keyword evidence="3" id="KW-1185">Reference proteome</keyword>
<dbReference type="EMBL" id="CP100390">
    <property type="protein sequence ID" value="UZE97579.1"/>
    <property type="molecule type" value="Genomic_DNA"/>
</dbReference>
<evidence type="ECO:0000313" key="3">
    <source>
        <dbReference type="Proteomes" id="UP001163739"/>
    </source>
</evidence>